<gene>
    <name evidence="3" type="ORF">EV192_102989</name>
</gene>
<keyword evidence="4" id="KW-1185">Reference proteome</keyword>
<reference evidence="3 4" key="1">
    <citation type="submission" date="2019-03" db="EMBL/GenBank/DDBJ databases">
        <title>Genomic Encyclopedia of Type Strains, Phase IV (KMG-IV): sequencing the most valuable type-strain genomes for metagenomic binning, comparative biology and taxonomic classification.</title>
        <authorList>
            <person name="Goeker M."/>
        </authorList>
    </citation>
    <scope>NUCLEOTIDE SEQUENCE [LARGE SCALE GENOMIC DNA]</scope>
    <source>
        <strain evidence="3 4">DSM 45934</strain>
    </source>
</reference>
<sequence length="635" mass="69483">MRPAGTVVPAALLPLACGFLGGVTPQVLDDSDSLHRQLERVQLDARGRSDDARLISRVTFALILVGGVLWWLVASVYAWFHHGSASSFWITMLWAAGLAVLTAVVVGKAWLGLVRWLTSVVSSSWRLSYQRHEQQAREWDARREQFENNETSRLASISDWITARLPRSVTRVSVVGDNTYGCEALLTVMCASILASGGSTTVLDLTGDIVVGELVEGAREAGYRVAFRLLPTELADVDLLAGMADKQVVQLLVEARHGGQEKADLGVRGVDEGLLTTTIAVLSPGGLSMGRIAAALRVAMHARARDTDETLLSLAERSALRRAFSDEYRRQVLANLRDLEAMANPLSAMGTGDVSPLEGQLRVLSMSSEWTSAKTDFLSDLLVGWAAQQVIDNPLAVPTLVVTAADRLAARHLDRLSDLCERRGVRLVAMFRKFEETTARMTGRGEIAFMRLNDPQQATRAADYIGREYKFTVSQTCTTVGGQDTHSIANNVSYTDSSGETRGRGTNHSRTRGDNSGASWNSKVPKTSNTSRTKGWSESDTRSWNRTRSWGTTVSDATTKSWSDSETRQRVHEHRVDPEVIKNLPDYAMLLVESTSDGSPKSIRLVELNPEIAMLDADPAGRRDAIKATEMWSPG</sequence>
<dbReference type="EMBL" id="SLWS01000002">
    <property type="protein sequence ID" value="TCO62850.1"/>
    <property type="molecule type" value="Genomic_DNA"/>
</dbReference>
<evidence type="ECO:0000313" key="4">
    <source>
        <dbReference type="Proteomes" id="UP000295680"/>
    </source>
</evidence>
<feature type="compositionally biased region" description="Polar residues" evidence="1">
    <location>
        <begin position="511"/>
        <end position="534"/>
    </location>
</feature>
<comment type="caution">
    <text evidence="3">The sequence shown here is derived from an EMBL/GenBank/DDBJ whole genome shotgun (WGS) entry which is preliminary data.</text>
</comment>
<organism evidence="3 4">
    <name type="scientific">Actinocrispum wychmicini</name>
    <dbReference type="NCBI Taxonomy" id="1213861"/>
    <lineage>
        <taxon>Bacteria</taxon>
        <taxon>Bacillati</taxon>
        <taxon>Actinomycetota</taxon>
        <taxon>Actinomycetes</taxon>
        <taxon>Pseudonocardiales</taxon>
        <taxon>Pseudonocardiaceae</taxon>
        <taxon>Actinocrispum</taxon>
    </lineage>
</organism>
<dbReference type="AlphaFoldDB" id="A0A4V2S884"/>
<proteinExistence type="predicted"/>
<keyword evidence="2" id="KW-1133">Transmembrane helix</keyword>
<dbReference type="Proteomes" id="UP000295680">
    <property type="component" value="Unassembled WGS sequence"/>
</dbReference>
<feature type="transmembrane region" description="Helical" evidence="2">
    <location>
        <begin position="92"/>
        <end position="117"/>
    </location>
</feature>
<keyword evidence="2" id="KW-0472">Membrane</keyword>
<feature type="region of interest" description="Disordered" evidence="1">
    <location>
        <begin position="480"/>
        <end position="574"/>
    </location>
</feature>
<feature type="transmembrane region" description="Helical" evidence="2">
    <location>
        <begin position="58"/>
        <end position="80"/>
    </location>
</feature>
<feature type="compositionally biased region" description="Polar residues" evidence="1">
    <location>
        <begin position="480"/>
        <end position="504"/>
    </location>
</feature>
<evidence type="ECO:0000256" key="2">
    <source>
        <dbReference type="SAM" id="Phobius"/>
    </source>
</evidence>
<keyword evidence="2" id="KW-0812">Transmembrane</keyword>
<name>A0A4V2S884_9PSEU</name>
<evidence type="ECO:0000256" key="1">
    <source>
        <dbReference type="SAM" id="MobiDB-lite"/>
    </source>
</evidence>
<accession>A0A4V2S884</accession>
<evidence type="ECO:0000313" key="3">
    <source>
        <dbReference type="EMBL" id="TCO62850.1"/>
    </source>
</evidence>
<protein>
    <submittedName>
        <fullName evidence="3">Uncharacterized protein</fullName>
    </submittedName>
</protein>
<feature type="compositionally biased region" description="Basic and acidic residues" evidence="1">
    <location>
        <begin position="563"/>
        <end position="574"/>
    </location>
</feature>
<feature type="compositionally biased region" description="Polar residues" evidence="1">
    <location>
        <begin position="544"/>
        <end position="562"/>
    </location>
</feature>